<gene>
    <name evidence="2" type="ORF">EDD30_1591</name>
</gene>
<feature type="transmembrane region" description="Helical" evidence="1">
    <location>
        <begin position="266"/>
        <end position="284"/>
    </location>
</feature>
<dbReference type="Proteomes" id="UP000271683">
    <property type="component" value="Unassembled WGS sequence"/>
</dbReference>
<accession>A0A3N1GF38</accession>
<proteinExistence type="predicted"/>
<dbReference type="OrthoDB" id="3406156at2"/>
<sequence>MVIRRLATALLGLAVRRWPARLRDGLRREWAAELHVLAEEERPGAVLRFAASLAVARPAREPASVAVRARAMGRALRLTVVAPLTAAAMFVVAVVVAGVLLPDTGSLQYGAVALLLGAGAVVLARLGRWWTVGGATTTALVLAVTVPGCAAGFLQYALTDNSAKLAAHGPAYLIFFGGLGALLHFVARLATTGRRARAWWTGALGALALADVAVMVPVFLATGTPHPASAPLWLVTALTGSGFGLPSPAGWEIFTILDQTELDPQIFLLCTGIALGAIMHRAPARNTAEESGLPSPSVP</sequence>
<feature type="transmembrane region" description="Helical" evidence="1">
    <location>
        <begin position="170"/>
        <end position="187"/>
    </location>
</feature>
<dbReference type="AlphaFoldDB" id="A0A3N1GF38"/>
<protein>
    <submittedName>
        <fullName evidence="2">Uncharacterized protein</fullName>
    </submittedName>
</protein>
<dbReference type="RefSeq" id="WP_123678140.1">
    <property type="nucleotide sequence ID" value="NZ_RJKL01000001.1"/>
</dbReference>
<feature type="transmembrane region" description="Helical" evidence="1">
    <location>
        <begin position="107"/>
        <end position="127"/>
    </location>
</feature>
<name>A0A3N1GF38_9ACTN</name>
<evidence type="ECO:0000313" key="2">
    <source>
        <dbReference type="EMBL" id="ROP28814.1"/>
    </source>
</evidence>
<keyword evidence="1" id="KW-0812">Transmembrane</keyword>
<organism evidence="2 3">
    <name type="scientific">Couchioplanes caeruleus</name>
    <dbReference type="NCBI Taxonomy" id="56438"/>
    <lineage>
        <taxon>Bacteria</taxon>
        <taxon>Bacillati</taxon>
        <taxon>Actinomycetota</taxon>
        <taxon>Actinomycetes</taxon>
        <taxon>Micromonosporales</taxon>
        <taxon>Micromonosporaceae</taxon>
        <taxon>Couchioplanes</taxon>
    </lineage>
</organism>
<keyword evidence="1" id="KW-0472">Membrane</keyword>
<feature type="transmembrane region" description="Helical" evidence="1">
    <location>
        <begin position="199"/>
        <end position="220"/>
    </location>
</feature>
<feature type="transmembrane region" description="Helical" evidence="1">
    <location>
        <begin position="78"/>
        <end position="101"/>
    </location>
</feature>
<dbReference type="EMBL" id="RJKL01000001">
    <property type="protein sequence ID" value="ROP28814.1"/>
    <property type="molecule type" value="Genomic_DNA"/>
</dbReference>
<comment type="caution">
    <text evidence="2">The sequence shown here is derived from an EMBL/GenBank/DDBJ whole genome shotgun (WGS) entry which is preliminary data.</text>
</comment>
<feature type="transmembrane region" description="Helical" evidence="1">
    <location>
        <begin position="139"/>
        <end position="158"/>
    </location>
</feature>
<reference evidence="2 3" key="1">
    <citation type="submission" date="2018-11" db="EMBL/GenBank/DDBJ databases">
        <title>Sequencing the genomes of 1000 actinobacteria strains.</title>
        <authorList>
            <person name="Klenk H.-P."/>
        </authorList>
    </citation>
    <scope>NUCLEOTIDE SEQUENCE [LARGE SCALE GENOMIC DNA]</scope>
    <source>
        <strain evidence="2 3">DSM 43634</strain>
    </source>
</reference>
<evidence type="ECO:0000256" key="1">
    <source>
        <dbReference type="SAM" id="Phobius"/>
    </source>
</evidence>
<feature type="transmembrane region" description="Helical" evidence="1">
    <location>
        <begin position="232"/>
        <end position="254"/>
    </location>
</feature>
<evidence type="ECO:0000313" key="3">
    <source>
        <dbReference type="Proteomes" id="UP000271683"/>
    </source>
</evidence>
<keyword evidence="1" id="KW-1133">Transmembrane helix</keyword>